<organism evidence="3">
    <name type="scientific">Edaphobacter paludis</name>
    <dbReference type="NCBI Taxonomy" id="3035702"/>
    <lineage>
        <taxon>Bacteria</taxon>
        <taxon>Pseudomonadati</taxon>
        <taxon>Acidobacteriota</taxon>
        <taxon>Terriglobia</taxon>
        <taxon>Terriglobales</taxon>
        <taxon>Acidobacteriaceae</taxon>
        <taxon>Edaphobacter</taxon>
    </lineage>
</organism>
<accession>A0AAU7CY43</accession>
<dbReference type="NCBIfam" id="TIGR00251">
    <property type="entry name" value="DUF167 family protein"/>
    <property type="match status" value="1"/>
</dbReference>
<dbReference type="EMBL" id="CP121194">
    <property type="protein sequence ID" value="XBH10418.1"/>
    <property type="molecule type" value="Genomic_DNA"/>
</dbReference>
<evidence type="ECO:0000313" key="4">
    <source>
        <dbReference type="EMBL" id="XBH13847.1"/>
    </source>
</evidence>
<evidence type="ECO:0000313" key="3">
    <source>
        <dbReference type="EMBL" id="XBH10418.1"/>
    </source>
</evidence>
<dbReference type="EMBL" id="CP121195">
    <property type="protein sequence ID" value="XBH13847.1"/>
    <property type="molecule type" value="Genomic_DNA"/>
</dbReference>
<name>A0AAU7CY43_9BACT</name>
<dbReference type="InterPro" id="IPR003746">
    <property type="entry name" value="DUF167"/>
</dbReference>
<dbReference type="HAMAP" id="MF_00634">
    <property type="entry name" value="UPF0235"/>
    <property type="match status" value="1"/>
</dbReference>
<dbReference type="AlphaFoldDB" id="A0AAU7CY43"/>
<protein>
    <recommendedName>
        <fullName evidence="2">UPF0235 protein P4G45_01470</fullName>
    </recommendedName>
</protein>
<dbReference type="PANTHER" id="PTHR13420:SF7">
    <property type="entry name" value="UPF0235 PROTEIN C15ORF40"/>
    <property type="match status" value="1"/>
</dbReference>
<proteinExistence type="inferred from homology"/>
<accession>A0AAU7D9Q9</accession>
<dbReference type="KEGG" id="epl:P4G45_01470"/>
<reference evidence="3" key="1">
    <citation type="submission" date="2023-03" db="EMBL/GenBank/DDBJ databases">
        <title>Edaphobacter sp.</title>
        <authorList>
            <person name="Huber K.J."/>
            <person name="Papendorf J."/>
            <person name="Pilke C."/>
            <person name="Bunk B."/>
            <person name="Sproeer C."/>
            <person name="Pester M."/>
        </authorList>
    </citation>
    <scope>NUCLEOTIDE SEQUENCE</scope>
    <source>
        <strain evidence="3">DSM 109919</strain>
        <strain evidence="4">DSM 109920</strain>
    </source>
</reference>
<dbReference type="PANTHER" id="PTHR13420">
    <property type="entry name" value="UPF0235 PROTEIN C15ORF40"/>
    <property type="match status" value="1"/>
</dbReference>
<dbReference type="InterPro" id="IPR036591">
    <property type="entry name" value="YggU-like_sf"/>
</dbReference>
<dbReference type="SUPFAM" id="SSF69786">
    <property type="entry name" value="YggU-like"/>
    <property type="match status" value="1"/>
</dbReference>
<sequence length="104" mass="11072">MSEEFSPFVQDVGDGCTLSVRVRPGARKNDVAGIHAGAVKISLTTPPVDGRANEALIEFIADLLRVPRARIAILSGVTSRMKLLRITGKSAAEVQAALFPIELC</sequence>
<comment type="similarity">
    <text evidence="1 2">Belongs to the UPF0235 family.</text>
</comment>
<dbReference type="SMART" id="SM01152">
    <property type="entry name" value="DUF167"/>
    <property type="match status" value="1"/>
</dbReference>
<dbReference type="GO" id="GO:0005737">
    <property type="term" value="C:cytoplasm"/>
    <property type="evidence" value="ECO:0007669"/>
    <property type="project" value="TreeGrafter"/>
</dbReference>
<dbReference type="Gene3D" id="3.30.1200.10">
    <property type="entry name" value="YggU-like"/>
    <property type="match status" value="1"/>
</dbReference>
<dbReference type="Pfam" id="PF02594">
    <property type="entry name" value="DUF167"/>
    <property type="match status" value="1"/>
</dbReference>
<evidence type="ECO:0000256" key="1">
    <source>
        <dbReference type="ARBA" id="ARBA00010364"/>
    </source>
</evidence>
<gene>
    <name evidence="3" type="ORF">P4G45_01470</name>
    <name evidence="4" type="ORF">P8936_01440</name>
</gene>
<dbReference type="RefSeq" id="WP_348267925.1">
    <property type="nucleotide sequence ID" value="NZ_CP121194.1"/>
</dbReference>
<evidence type="ECO:0000256" key="2">
    <source>
        <dbReference type="HAMAP-Rule" id="MF_00634"/>
    </source>
</evidence>